<dbReference type="AlphaFoldDB" id="A0A2A5WZT3"/>
<dbReference type="Pfam" id="PF13181">
    <property type="entry name" value="TPR_8"/>
    <property type="match status" value="1"/>
</dbReference>
<dbReference type="EMBL" id="NTKD01000002">
    <property type="protein sequence ID" value="PDH41931.1"/>
    <property type="molecule type" value="Genomic_DNA"/>
</dbReference>
<dbReference type="InterPro" id="IPR019734">
    <property type="entry name" value="TPR_rpt"/>
</dbReference>
<name>A0A2A5WZT3_9GAMM</name>
<dbReference type="Gene3D" id="1.25.40.10">
    <property type="entry name" value="Tetratricopeptide repeat domain"/>
    <property type="match status" value="1"/>
</dbReference>
<protein>
    <submittedName>
        <fullName evidence="1">Uncharacterized protein</fullName>
    </submittedName>
</protein>
<reference evidence="1 2" key="1">
    <citation type="submission" date="2017-08" db="EMBL/GenBank/DDBJ databases">
        <title>Fine stratification of microbial communities through a metagenomic profile of the photic zone.</title>
        <authorList>
            <person name="Haro-Moreno J.M."/>
            <person name="Lopez-Perez M."/>
            <person name="De La Torre J."/>
            <person name="Picazo A."/>
            <person name="Camacho A."/>
            <person name="Rodriguez-Valera F."/>
        </authorList>
    </citation>
    <scope>NUCLEOTIDE SEQUENCE [LARGE SCALE GENOMIC DNA]</scope>
    <source>
        <strain evidence="1">MED-G24</strain>
    </source>
</reference>
<dbReference type="Proteomes" id="UP000219327">
    <property type="component" value="Unassembled WGS sequence"/>
</dbReference>
<proteinExistence type="predicted"/>
<dbReference type="InterPro" id="IPR011990">
    <property type="entry name" value="TPR-like_helical_dom_sf"/>
</dbReference>
<evidence type="ECO:0000313" key="1">
    <source>
        <dbReference type="EMBL" id="PDH41931.1"/>
    </source>
</evidence>
<organism evidence="1 2">
    <name type="scientific">OM182 bacterium MED-G24</name>
    <dbReference type="NCBI Taxonomy" id="1986255"/>
    <lineage>
        <taxon>Bacteria</taxon>
        <taxon>Pseudomonadati</taxon>
        <taxon>Pseudomonadota</taxon>
        <taxon>Gammaproteobacteria</taxon>
        <taxon>OMG group</taxon>
        <taxon>OM182 clade</taxon>
    </lineage>
</organism>
<gene>
    <name evidence="1" type="ORF">CNE99_00950</name>
</gene>
<comment type="caution">
    <text evidence="1">The sequence shown here is derived from an EMBL/GenBank/DDBJ whole genome shotgun (WGS) entry which is preliminary data.</text>
</comment>
<evidence type="ECO:0000313" key="2">
    <source>
        <dbReference type="Proteomes" id="UP000219327"/>
    </source>
</evidence>
<sequence>MNETTLSQLKEAIDRQIAGDLPFAGQVYLKVLEEDADNADANHLLGLIRGEQDRDPEAITLIEKAIGLNDEASAFHNKIAGIYRRVGRLEEAEAEFRRVSSLKSHYGEAYQGLAEKETERLLSVCDLKF</sequence>
<dbReference type="SUPFAM" id="SSF48452">
    <property type="entry name" value="TPR-like"/>
    <property type="match status" value="1"/>
</dbReference>
<accession>A0A2A5WZT3</accession>